<accession>A0ABZ0QAQ2</accession>
<organism evidence="1 2">
    <name type="scientific">Vibrio porteresiae DSM 19223</name>
    <dbReference type="NCBI Taxonomy" id="1123496"/>
    <lineage>
        <taxon>Bacteria</taxon>
        <taxon>Pseudomonadati</taxon>
        <taxon>Pseudomonadota</taxon>
        <taxon>Gammaproteobacteria</taxon>
        <taxon>Vibrionales</taxon>
        <taxon>Vibrionaceae</taxon>
        <taxon>Vibrio</taxon>
    </lineage>
</organism>
<dbReference type="EMBL" id="CP138203">
    <property type="protein sequence ID" value="WPC73513.1"/>
    <property type="molecule type" value="Genomic_DNA"/>
</dbReference>
<sequence length="92" mass="10598">MIVKKVSEDLRSHEVRELWLEYWQHYSKKHDEYCSEAHCLNHSSDGVLVTCNCGEQQGKVFVIPLCEVHCKNLQGQLEIGDQTEVIPSNLTL</sequence>
<dbReference type="Proteomes" id="UP001304071">
    <property type="component" value="Chromosome 1"/>
</dbReference>
<proteinExistence type="predicted"/>
<gene>
    <name evidence="1" type="ORF">R8Z52_15555</name>
</gene>
<evidence type="ECO:0000313" key="2">
    <source>
        <dbReference type="Proteomes" id="UP001304071"/>
    </source>
</evidence>
<evidence type="ECO:0000313" key="1">
    <source>
        <dbReference type="EMBL" id="WPC73513.1"/>
    </source>
</evidence>
<name>A0ABZ0QAQ2_9VIBR</name>
<protein>
    <submittedName>
        <fullName evidence="1">Uncharacterized protein</fullName>
    </submittedName>
</protein>
<reference evidence="1 2" key="1">
    <citation type="submission" date="2023-11" db="EMBL/GenBank/DDBJ databases">
        <title>Plant-associative lifestyle of Vibrio porteresiae and its evolutionary dynamics.</title>
        <authorList>
            <person name="Rameshkumar N."/>
            <person name="Kirti K."/>
        </authorList>
    </citation>
    <scope>NUCLEOTIDE SEQUENCE [LARGE SCALE GENOMIC DNA]</scope>
    <source>
        <strain evidence="1 2">MSSRF30</strain>
    </source>
</reference>
<dbReference type="RefSeq" id="WP_261893402.1">
    <property type="nucleotide sequence ID" value="NZ_AP024895.1"/>
</dbReference>
<keyword evidence="2" id="KW-1185">Reference proteome</keyword>